<evidence type="ECO:0000313" key="2">
    <source>
        <dbReference type="EMBL" id="KAF5813998.1"/>
    </source>
</evidence>
<dbReference type="InterPro" id="IPR050115">
    <property type="entry name" value="Proteasome_alpha"/>
</dbReference>
<dbReference type="EMBL" id="MNCJ02000318">
    <property type="protein sequence ID" value="KAF5813998.1"/>
    <property type="molecule type" value="Genomic_DNA"/>
</dbReference>
<keyword evidence="4" id="KW-1185">Reference proteome</keyword>
<dbReference type="Gramene" id="mRNA:HanXRQr2_Chr03g0105471">
    <property type="protein sequence ID" value="mRNA:HanXRQr2_Chr03g0105471"/>
    <property type="gene ID" value="HanXRQr2_Chr03g0105471"/>
</dbReference>
<dbReference type="PANTHER" id="PTHR11599">
    <property type="entry name" value="PROTEASOME SUBUNIT ALPHA/BETA"/>
    <property type="match status" value="1"/>
</dbReference>
<dbReference type="Pfam" id="PF00227">
    <property type="entry name" value="Proteasome"/>
    <property type="match status" value="2"/>
</dbReference>
<protein>
    <submittedName>
        <fullName evidence="2">Proteasome endopeptidase complex</fullName>
        <ecNumber evidence="2">3.4.25.1</ecNumber>
    </submittedName>
    <submittedName>
        <fullName evidence="3">Putative proteasome, subunit alpha/beta, nucleophile aminohydrolase</fullName>
    </submittedName>
</protein>
<reference evidence="2 4" key="1">
    <citation type="journal article" date="2017" name="Nature">
        <title>The sunflower genome provides insights into oil metabolism, flowering and Asterid evolution.</title>
        <authorList>
            <person name="Badouin H."/>
            <person name="Gouzy J."/>
            <person name="Grassa C.J."/>
            <person name="Murat F."/>
            <person name="Staton S.E."/>
            <person name="Cottret L."/>
            <person name="Lelandais-Briere C."/>
            <person name="Owens G.L."/>
            <person name="Carrere S."/>
            <person name="Mayjonade B."/>
            <person name="Legrand L."/>
            <person name="Gill N."/>
            <person name="Kane N.C."/>
            <person name="Bowers J.E."/>
            <person name="Hubner S."/>
            <person name="Bellec A."/>
            <person name="Berard A."/>
            <person name="Berges H."/>
            <person name="Blanchet N."/>
            <person name="Boniface M.C."/>
            <person name="Brunel D."/>
            <person name="Catrice O."/>
            <person name="Chaidir N."/>
            <person name="Claudel C."/>
            <person name="Donnadieu C."/>
            <person name="Faraut T."/>
            <person name="Fievet G."/>
            <person name="Helmstetter N."/>
            <person name="King M."/>
            <person name="Knapp S.J."/>
            <person name="Lai Z."/>
            <person name="Le Paslier M.C."/>
            <person name="Lippi Y."/>
            <person name="Lorenzon L."/>
            <person name="Mandel J.R."/>
            <person name="Marage G."/>
            <person name="Marchand G."/>
            <person name="Marquand E."/>
            <person name="Bret-Mestries E."/>
            <person name="Morien E."/>
            <person name="Nambeesan S."/>
            <person name="Nguyen T."/>
            <person name="Pegot-Espagnet P."/>
            <person name="Pouilly N."/>
            <person name="Raftis F."/>
            <person name="Sallet E."/>
            <person name="Schiex T."/>
            <person name="Thomas J."/>
            <person name="Vandecasteele C."/>
            <person name="Vares D."/>
            <person name="Vear F."/>
            <person name="Vautrin S."/>
            <person name="Crespi M."/>
            <person name="Mangin B."/>
            <person name="Burke J.M."/>
            <person name="Salse J."/>
            <person name="Munos S."/>
            <person name="Vincourt P."/>
            <person name="Rieseberg L.H."/>
            <person name="Langlade N.B."/>
        </authorList>
    </citation>
    <scope>NUCLEOTIDE SEQUENCE [LARGE SCALE GENOMIC DNA]</scope>
    <source>
        <strain evidence="4">cv. SF193</strain>
        <tissue evidence="2">Leaves</tissue>
    </source>
</reference>
<gene>
    <name evidence="3" type="ORF">HannXRQ_Chr03g0070631</name>
    <name evidence="2" type="ORF">HanXRQr2_Chr03g0105471</name>
</gene>
<dbReference type="GO" id="GO:0005634">
    <property type="term" value="C:nucleus"/>
    <property type="evidence" value="ECO:0000318"/>
    <property type="project" value="GO_Central"/>
</dbReference>
<dbReference type="EC" id="3.4.25.1" evidence="2"/>
<reference evidence="3" key="2">
    <citation type="submission" date="2017-02" db="EMBL/GenBank/DDBJ databases">
        <title>Sunflower complete genome.</title>
        <authorList>
            <person name="Langlade N."/>
            <person name="Munos S."/>
        </authorList>
    </citation>
    <scope>NUCLEOTIDE SEQUENCE [LARGE SCALE GENOMIC DNA]</scope>
    <source>
        <tissue evidence="3">Leaves</tissue>
    </source>
</reference>
<dbReference type="EMBL" id="CM007892">
    <property type="protein sequence ID" value="OTG30999.1"/>
    <property type="molecule type" value="Genomic_DNA"/>
</dbReference>
<dbReference type="GO" id="GO:0043161">
    <property type="term" value="P:proteasome-mediated ubiquitin-dependent protein catabolic process"/>
    <property type="evidence" value="ECO:0000318"/>
    <property type="project" value="GO_Central"/>
</dbReference>
<evidence type="ECO:0000256" key="1">
    <source>
        <dbReference type="ARBA" id="ARBA00022942"/>
    </source>
</evidence>
<dbReference type="Proteomes" id="UP000215914">
    <property type="component" value="Chromosome 3"/>
</dbReference>
<dbReference type="InParanoid" id="A0A251V6S7"/>
<reference evidence="2" key="3">
    <citation type="submission" date="2020-06" db="EMBL/GenBank/DDBJ databases">
        <title>Helianthus annuus Genome sequencing and assembly Release 2.</title>
        <authorList>
            <person name="Gouzy J."/>
            <person name="Langlade N."/>
            <person name="Munos S."/>
        </authorList>
    </citation>
    <scope>NUCLEOTIDE SEQUENCE</scope>
    <source>
        <tissue evidence="2">Leaves</tissue>
    </source>
</reference>
<dbReference type="STRING" id="4232.A0A251V6S7"/>
<dbReference type="InterPro" id="IPR001353">
    <property type="entry name" value="Proteasome_sua/b"/>
</dbReference>
<keyword evidence="3" id="KW-0378">Hydrolase</keyword>
<evidence type="ECO:0000313" key="3">
    <source>
        <dbReference type="EMBL" id="OTG30999.1"/>
    </source>
</evidence>
<dbReference type="GO" id="GO:0005829">
    <property type="term" value="C:cytosol"/>
    <property type="evidence" value="ECO:0000318"/>
    <property type="project" value="GO_Central"/>
</dbReference>
<dbReference type="InterPro" id="IPR029055">
    <property type="entry name" value="Ntn_hydrolases_N"/>
</dbReference>
<proteinExistence type="predicted"/>
<dbReference type="GO" id="GO:0016787">
    <property type="term" value="F:hydrolase activity"/>
    <property type="evidence" value="ECO:0007669"/>
    <property type="project" value="UniProtKB-KW"/>
</dbReference>
<dbReference type="Gene3D" id="3.60.20.10">
    <property type="entry name" value="Glutamine Phosphoribosylpyrophosphate, subunit 1, domain 1"/>
    <property type="match status" value="2"/>
</dbReference>
<organism evidence="3 4">
    <name type="scientific">Helianthus annuus</name>
    <name type="common">Common sunflower</name>
    <dbReference type="NCBI Taxonomy" id="4232"/>
    <lineage>
        <taxon>Eukaryota</taxon>
        <taxon>Viridiplantae</taxon>
        <taxon>Streptophyta</taxon>
        <taxon>Embryophyta</taxon>
        <taxon>Tracheophyta</taxon>
        <taxon>Spermatophyta</taxon>
        <taxon>Magnoliopsida</taxon>
        <taxon>eudicotyledons</taxon>
        <taxon>Gunneridae</taxon>
        <taxon>Pentapetalae</taxon>
        <taxon>asterids</taxon>
        <taxon>campanulids</taxon>
        <taxon>Asterales</taxon>
        <taxon>Asteraceae</taxon>
        <taxon>Asteroideae</taxon>
        <taxon>Heliantheae alliance</taxon>
        <taxon>Heliantheae</taxon>
        <taxon>Helianthus</taxon>
    </lineage>
</organism>
<dbReference type="AlphaFoldDB" id="A0A251V6S7"/>
<accession>A0A251V6S7</accession>
<sequence length="319" mass="36235">MCSILLLLQLLYYHFVYYKLIGFLYRYPYVTGTSISGIKYKDGILMAADMGGSYGSTIQYKSVERLKQVGKHSLIGARCTSQKTQGTAIRCIKTPWVREARASGPKSPEKSQKAPFLALLVITLGAERKGPRVCVSCLFDTSCNYSRRGAKRRTLFKTKNRSTLPPLLLIISMIGVHYEDDHIATGFGNHLARPILREEWREDLSFEEGVKLLEKCMRDLLYRDRSAVNKLQIAKITEEGLTVSPPLLLFRIQQSLPWDHGSIFDLVLIYLSLCLNLLLGSDCKNTIYLSILLHNEISIHPSITLHIYVLFVSIYIPRQ</sequence>
<evidence type="ECO:0000313" key="4">
    <source>
        <dbReference type="Proteomes" id="UP000215914"/>
    </source>
</evidence>
<keyword evidence="1 3" id="KW-0647">Proteasome</keyword>
<name>A0A251V6S7_HELAN</name>
<dbReference type="SUPFAM" id="SSF56235">
    <property type="entry name" value="N-terminal nucleophile aminohydrolases (Ntn hydrolases)"/>
    <property type="match status" value="2"/>
</dbReference>
<dbReference type="GO" id="GO:0019774">
    <property type="term" value="C:proteasome core complex, beta-subunit complex"/>
    <property type="evidence" value="ECO:0000318"/>
    <property type="project" value="GO_Central"/>
</dbReference>